<organism evidence="3 4">
    <name type="scientific">Meganyctiphanes norvegica</name>
    <name type="common">Northern krill</name>
    <name type="synonym">Thysanopoda norvegica</name>
    <dbReference type="NCBI Taxonomy" id="48144"/>
    <lineage>
        <taxon>Eukaryota</taxon>
        <taxon>Metazoa</taxon>
        <taxon>Ecdysozoa</taxon>
        <taxon>Arthropoda</taxon>
        <taxon>Crustacea</taxon>
        <taxon>Multicrustacea</taxon>
        <taxon>Malacostraca</taxon>
        <taxon>Eumalacostraca</taxon>
        <taxon>Eucarida</taxon>
        <taxon>Euphausiacea</taxon>
        <taxon>Euphausiidae</taxon>
        <taxon>Meganyctiphanes</taxon>
    </lineage>
</organism>
<feature type="region of interest" description="Disordered" evidence="1">
    <location>
        <begin position="267"/>
        <end position="309"/>
    </location>
</feature>
<dbReference type="Proteomes" id="UP001497623">
    <property type="component" value="Unassembled WGS sequence"/>
</dbReference>
<dbReference type="PANTHER" id="PTHR39387">
    <property type="entry name" value="SHAVENOID, ISOFORM B"/>
    <property type="match status" value="1"/>
</dbReference>
<feature type="region of interest" description="Disordered" evidence="1">
    <location>
        <begin position="206"/>
        <end position="239"/>
    </location>
</feature>
<feature type="non-terminal residue" evidence="3">
    <location>
        <position position="551"/>
    </location>
</feature>
<feature type="non-terminal residue" evidence="3">
    <location>
        <position position="1"/>
    </location>
</feature>
<evidence type="ECO:0000256" key="2">
    <source>
        <dbReference type="SAM" id="Phobius"/>
    </source>
</evidence>
<dbReference type="PANTHER" id="PTHR39387:SF1">
    <property type="entry name" value="SHAVENOID, ISOFORM B"/>
    <property type="match status" value="1"/>
</dbReference>
<feature type="compositionally biased region" description="Basic and acidic residues" evidence="1">
    <location>
        <begin position="447"/>
        <end position="456"/>
    </location>
</feature>
<accession>A0AAV2SF93</accession>
<keyword evidence="2" id="KW-0812">Transmembrane</keyword>
<keyword evidence="2" id="KW-1133">Transmembrane helix</keyword>
<evidence type="ECO:0000256" key="1">
    <source>
        <dbReference type="SAM" id="MobiDB-lite"/>
    </source>
</evidence>
<feature type="region of interest" description="Disordered" evidence="1">
    <location>
        <begin position="406"/>
        <end position="459"/>
    </location>
</feature>
<name>A0AAV2SF93_MEGNR</name>
<feature type="compositionally biased region" description="Basic residues" evidence="1">
    <location>
        <begin position="274"/>
        <end position="284"/>
    </location>
</feature>
<feature type="compositionally biased region" description="Polar residues" evidence="1">
    <location>
        <begin position="406"/>
        <end position="419"/>
    </location>
</feature>
<evidence type="ECO:0000313" key="4">
    <source>
        <dbReference type="Proteomes" id="UP001497623"/>
    </source>
</evidence>
<feature type="compositionally biased region" description="Acidic residues" evidence="1">
    <location>
        <begin position="230"/>
        <end position="239"/>
    </location>
</feature>
<gene>
    <name evidence="3" type="ORF">MNOR_LOCUS36845</name>
</gene>
<proteinExistence type="predicted"/>
<dbReference type="EMBL" id="CAXKWB010069812">
    <property type="protein sequence ID" value="CAL4193306.1"/>
    <property type="molecule type" value="Genomic_DNA"/>
</dbReference>
<feature type="compositionally biased region" description="Basic and acidic residues" evidence="1">
    <location>
        <begin position="292"/>
        <end position="301"/>
    </location>
</feature>
<comment type="caution">
    <text evidence="3">The sequence shown here is derived from an EMBL/GenBank/DDBJ whole genome shotgun (WGS) entry which is preliminary data.</text>
</comment>
<keyword evidence="2" id="KW-0472">Membrane</keyword>
<protein>
    <submittedName>
        <fullName evidence="3">Uncharacterized protein</fullName>
    </submittedName>
</protein>
<feature type="compositionally biased region" description="Basic and acidic residues" evidence="1">
    <location>
        <begin position="541"/>
        <end position="551"/>
    </location>
</feature>
<feature type="region of interest" description="Disordered" evidence="1">
    <location>
        <begin position="489"/>
        <end position="551"/>
    </location>
</feature>
<evidence type="ECO:0000313" key="3">
    <source>
        <dbReference type="EMBL" id="CAL4193306.1"/>
    </source>
</evidence>
<dbReference type="GO" id="GO:0005938">
    <property type="term" value="C:cell cortex"/>
    <property type="evidence" value="ECO:0007669"/>
    <property type="project" value="TreeGrafter"/>
</dbReference>
<reference evidence="3 4" key="1">
    <citation type="submission" date="2024-05" db="EMBL/GenBank/DDBJ databases">
        <authorList>
            <person name="Wallberg A."/>
        </authorList>
    </citation>
    <scope>NUCLEOTIDE SEQUENCE [LARGE SCALE GENOMIC DNA]</scope>
</reference>
<sequence length="551" mass="61624">ISECPLADFLSSSGSEKIPYVFMPYKGQLIHPTAEVALLGLEHDGLPLESPVCVVTKGQVLDDGGWEDMGSTATLEPPFRLYRDDGKTYIQWVGESSARQEAEGRILLIRLICRDSARPDMPLFSPCLAFRVAGMPGGSSESALAAATSNRSTGKPSLSRWESAIIGLVVVCIAFILVVAAVVYVRAVNRRKRYLNRIRERMVENGINSAGGPGYGVRHKTTMHKPSLTSEDDSDNDDLEDLSIASRNKKNKECVLNFTTSIVHDEDDQPSWNHQHHHYNHSHNHNSGQVDGAKRDSEEHSPPSSLSDIENAEDQEGHITKHSCQEDGYNDEDSVDSDTHHCSATKRKLYFNPEYFEPDLLQEPPPAALEFLSRIRGMINIAKNKMRAKTFQPSLIDIPEDDYNYSSRPSTMGRSTMGRSNKVRTIPEETDDELEEAATRNGYSADSLERPRDGDSRSSTLKRLANRVNKHGQSLVSEIIKTLDLKPRMPPQEGIYESRMQRSNEPKLPPPKPINARQQQETEANEDNFPEMIKPSMLRSAMRDGKKLTEV</sequence>
<feature type="transmembrane region" description="Helical" evidence="2">
    <location>
        <begin position="164"/>
        <end position="185"/>
    </location>
</feature>
<keyword evidence="4" id="KW-1185">Reference proteome</keyword>
<dbReference type="AlphaFoldDB" id="A0AAV2SF93"/>